<evidence type="ECO:0000256" key="1">
    <source>
        <dbReference type="SAM" id="MobiDB-lite"/>
    </source>
</evidence>
<dbReference type="AlphaFoldDB" id="M3BD26"/>
<organism evidence="2 3">
    <name type="scientific">Pseudocercospora fijiensis (strain CIRAD86)</name>
    <name type="common">Black leaf streak disease fungus</name>
    <name type="synonym">Mycosphaerella fijiensis</name>
    <dbReference type="NCBI Taxonomy" id="383855"/>
    <lineage>
        <taxon>Eukaryota</taxon>
        <taxon>Fungi</taxon>
        <taxon>Dikarya</taxon>
        <taxon>Ascomycota</taxon>
        <taxon>Pezizomycotina</taxon>
        <taxon>Dothideomycetes</taxon>
        <taxon>Dothideomycetidae</taxon>
        <taxon>Mycosphaerellales</taxon>
        <taxon>Mycosphaerellaceae</taxon>
        <taxon>Pseudocercospora</taxon>
    </lineage>
</organism>
<dbReference type="RefSeq" id="XP_007924111.1">
    <property type="nucleotide sequence ID" value="XM_007925920.1"/>
</dbReference>
<feature type="compositionally biased region" description="Polar residues" evidence="1">
    <location>
        <begin position="108"/>
        <end position="128"/>
    </location>
</feature>
<name>M3BD26_PSEFD</name>
<dbReference type="GeneID" id="19332849"/>
<protein>
    <submittedName>
        <fullName evidence="2">Uncharacterized protein</fullName>
    </submittedName>
</protein>
<dbReference type="EMBL" id="KB446556">
    <property type="protein sequence ID" value="EME87058.1"/>
    <property type="molecule type" value="Genomic_DNA"/>
</dbReference>
<dbReference type="VEuPathDB" id="FungiDB:MYCFIDRAFT_172730"/>
<reference evidence="2 3" key="1">
    <citation type="journal article" date="2012" name="PLoS Pathog.">
        <title>Diverse lifestyles and strategies of plant pathogenesis encoded in the genomes of eighteen Dothideomycetes fungi.</title>
        <authorList>
            <person name="Ohm R.A."/>
            <person name="Feau N."/>
            <person name="Henrissat B."/>
            <person name="Schoch C.L."/>
            <person name="Horwitz B.A."/>
            <person name="Barry K.W."/>
            <person name="Condon B.J."/>
            <person name="Copeland A.C."/>
            <person name="Dhillon B."/>
            <person name="Glaser F."/>
            <person name="Hesse C.N."/>
            <person name="Kosti I."/>
            <person name="LaButti K."/>
            <person name="Lindquist E.A."/>
            <person name="Lucas S."/>
            <person name="Salamov A.A."/>
            <person name="Bradshaw R.E."/>
            <person name="Ciuffetti L."/>
            <person name="Hamelin R.C."/>
            <person name="Kema G.H.J."/>
            <person name="Lawrence C."/>
            <person name="Scott J.A."/>
            <person name="Spatafora J.W."/>
            <person name="Turgeon B.G."/>
            <person name="de Wit P.J.G.M."/>
            <person name="Zhong S."/>
            <person name="Goodwin S.B."/>
            <person name="Grigoriev I.V."/>
        </authorList>
    </citation>
    <scope>NUCLEOTIDE SEQUENCE [LARGE SCALE GENOMIC DNA]</scope>
    <source>
        <strain evidence="2 3">CIRAD86</strain>
    </source>
</reference>
<accession>M3BD26</accession>
<evidence type="ECO:0000313" key="2">
    <source>
        <dbReference type="EMBL" id="EME87058.1"/>
    </source>
</evidence>
<keyword evidence="3" id="KW-1185">Reference proteome</keyword>
<dbReference type="Proteomes" id="UP000016932">
    <property type="component" value="Unassembled WGS sequence"/>
</dbReference>
<sequence>MSAGDAVSAWQRWNDENKFDVLGKGRDLDLTSSLQSRHQPRILIKSVEDNLEGKSQSMGGHKLMTFIDFHLREHYLVLVPGTSNHQANNYKDRPKSIGTLSKPPKPASSESMKSTKVESMSSNAEASQRCRQISDTHAKQVPTTMRWPGIYVALPKLSAHTPERLRGYIPTFRTDAGKNGYVGVIPKAKDRGYLALLHHRRCRYPCAIPCSLNGLAVPPLALITLQPPRRHAFMPLLAARWVFLALAIAKSSVLLAACTPALPCPAIRCCRSLSLSWILLRESARDRVWRNVKVGLGVGLASLVGGTVVMARFAEGRGGLREASKPVVLVPPLNLANCQSQWQCSPSKVWVVGAGVSDYGGCR</sequence>
<dbReference type="HOGENOM" id="CLU_763176_0_0_1"/>
<dbReference type="KEGG" id="pfj:MYCFIDRAFT_172730"/>
<gene>
    <name evidence="2" type="ORF">MYCFIDRAFT_172730</name>
</gene>
<proteinExistence type="predicted"/>
<feature type="region of interest" description="Disordered" evidence="1">
    <location>
        <begin position="83"/>
        <end position="128"/>
    </location>
</feature>
<evidence type="ECO:0000313" key="3">
    <source>
        <dbReference type="Proteomes" id="UP000016932"/>
    </source>
</evidence>